<organism evidence="13">
    <name type="scientific">Tetraselmis sp. GSL018</name>
    <dbReference type="NCBI Taxonomy" id="582737"/>
    <lineage>
        <taxon>Eukaryota</taxon>
        <taxon>Viridiplantae</taxon>
        <taxon>Chlorophyta</taxon>
        <taxon>core chlorophytes</taxon>
        <taxon>Chlorodendrophyceae</taxon>
        <taxon>Chlorodendrales</taxon>
        <taxon>Chlorodendraceae</taxon>
        <taxon>Tetraselmis</taxon>
    </lineage>
</organism>
<keyword evidence="8 11" id="KW-0406">Ion transport</keyword>
<evidence type="ECO:0000259" key="12">
    <source>
        <dbReference type="Pfam" id="PF17655"/>
    </source>
</evidence>
<dbReference type="GO" id="GO:0034702">
    <property type="term" value="C:monoatomic ion channel complex"/>
    <property type="evidence" value="ECO:0007669"/>
    <property type="project" value="UniProtKB-KW"/>
</dbReference>
<feature type="domain" description="Inward rectifier potassium channel C-terminal" evidence="12">
    <location>
        <begin position="22"/>
        <end position="176"/>
    </location>
</feature>
<dbReference type="GO" id="GO:1990573">
    <property type="term" value="P:potassium ion import across plasma membrane"/>
    <property type="evidence" value="ECO:0007669"/>
    <property type="project" value="TreeGrafter"/>
</dbReference>
<dbReference type="Gene3D" id="2.60.40.1400">
    <property type="entry name" value="G protein-activated inward rectifier potassium channel 1"/>
    <property type="match status" value="2"/>
</dbReference>
<sequence length="357" mass="39624">SCVGLVFSRLSHPKNRGRSIFISESAVIARRDGALKFMFRVADIRATQVIEPRITAYLYAFGSERMTAEGERIPSRVEPLKVNYSDATLLLPVIIEHTIDFTSPLFGHNHDTLMEQNAEIIVTLEGSTEMGSTFSCRQSYLPPEIHWGHTFSTIIRPAEPPATSHSVSMSKFHEVEPQPGLALMTPSELSRYVLSHERGIVPYPSLAENTLVVSDDLVVCSRGPRTFLMARVGDTKPHNTVSVSVKAYVYRWKQRVTPQGEVLPFKIQLLDLRSDDGAEGSAGSHNLEVLLRMPQLVLHEISSSSSPLASWSSETGMFKSDSDSEVVIQVSGVKASTGRPVVVKRNYMVVSDIKWDR</sequence>
<feature type="domain" description="Inward rectifier potassium channel C-terminal" evidence="12">
    <location>
        <begin position="213"/>
        <end position="355"/>
    </location>
</feature>
<evidence type="ECO:0000256" key="7">
    <source>
        <dbReference type="ARBA" id="ARBA00022989"/>
    </source>
</evidence>
<name>A0A061S8Z5_9CHLO</name>
<keyword evidence="9" id="KW-0472">Membrane</keyword>
<dbReference type="AlphaFoldDB" id="A0A061S8Z5"/>
<evidence type="ECO:0000313" key="13">
    <source>
        <dbReference type="EMBL" id="JAC79236.1"/>
    </source>
</evidence>
<evidence type="ECO:0000256" key="2">
    <source>
        <dbReference type="ARBA" id="ARBA00022448"/>
    </source>
</evidence>
<evidence type="ECO:0000256" key="5">
    <source>
        <dbReference type="ARBA" id="ARBA00022882"/>
    </source>
</evidence>
<dbReference type="InterPro" id="IPR013518">
    <property type="entry name" value="K_chnl_inward-rec_Kir_cyto"/>
</dbReference>
<dbReference type="InterPro" id="IPR014756">
    <property type="entry name" value="Ig_E-set"/>
</dbReference>
<proteinExistence type="inferred from homology"/>
<keyword evidence="6 11" id="KW-0630">Potassium</keyword>
<reference evidence="13" key="1">
    <citation type="submission" date="2014-05" db="EMBL/GenBank/DDBJ databases">
        <title>The transcriptome of the halophilic microalga Tetraselmis sp. GSL018 isolated from the Great Salt Lake, Utah.</title>
        <authorList>
            <person name="Jinkerson R.E."/>
            <person name="D'Adamo S."/>
            <person name="Posewitz M.C."/>
        </authorList>
    </citation>
    <scope>NUCLEOTIDE SEQUENCE</scope>
    <source>
        <strain evidence="13">GSL018</strain>
    </source>
</reference>
<keyword evidence="4 11" id="KW-0812">Transmembrane</keyword>
<dbReference type="InterPro" id="IPR016449">
    <property type="entry name" value="K_chnl_inward-rec_Kir"/>
</dbReference>
<dbReference type="InterPro" id="IPR041647">
    <property type="entry name" value="IRK_C"/>
</dbReference>
<evidence type="ECO:0000256" key="9">
    <source>
        <dbReference type="ARBA" id="ARBA00023136"/>
    </source>
</evidence>
<dbReference type="GO" id="GO:0034765">
    <property type="term" value="P:regulation of monoatomic ion transmembrane transport"/>
    <property type="evidence" value="ECO:0007669"/>
    <property type="project" value="TreeGrafter"/>
</dbReference>
<comment type="similarity">
    <text evidence="11">Belongs to the inward rectifier-type potassium channel (TC 1.A.2.1) family.</text>
</comment>
<evidence type="ECO:0000256" key="1">
    <source>
        <dbReference type="ARBA" id="ARBA00004141"/>
    </source>
</evidence>
<evidence type="ECO:0000256" key="6">
    <source>
        <dbReference type="ARBA" id="ARBA00022958"/>
    </source>
</evidence>
<evidence type="ECO:0000256" key="8">
    <source>
        <dbReference type="ARBA" id="ARBA00023065"/>
    </source>
</evidence>
<feature type="non-terminal residue" evidence="13">
    <location>
        <position position="357"/>
    </location>
</feature>
<dbReference type="PANTHER" id="PTHR11767:SF102">
    <property type="entry name" value="INWARDLY RECTIFYING POTASSIUM CHANNEL 1, ISOFORM F"/>
    <property type="match status" value="1"/>
</dbReference>
<dbReference type="SUPFAM" id="SSF81296">
    <property type="entry name" value="E set domains"/>
    <property type="match status" value="2"/>
</dbReference>
<dbReference type="GO" id="GO:0005886">
    <property type="term" value="C:plasma membrane"/>
    <property type="evidence" value="ECO:0007669"/>
    <property type="project" value="TreeGrafter"/>
</dbReference>
<accession>A0A061S8Z5</accession>
<evidence type="ECO:0000256" key="10">
    <source>
        <dbReference type="ARBA" id="ARBA00023303"/>
    </source>
</evidence>
<feature type="non-terminal residue" evidence="13">
    <location>
        <position position="1"/>
    </location>
</feature>
<keyword evidence="7" id="KW-1133">Transmembrane helix</keyword>
<protein>
    <submittedName>
        <fullName evidence="13">Potassium inwardly-rectifying channel subfamily J member 4</fullName>
    </submittedName>
</protein>
<evidence type="ECO:0000256" key="3">
    <source>
        <dbReference type="ARBA" id="ARBA00022538"/>
    </source>
</evidence>
<dbReference type="GO" id="GO:0005242">
    <property type="term" value="F:inward rectifier potassium channel activity"/>
    <property type="evidence" value="ECO:0007669"/>
    <property type="project" value="InterPro"/>
</dbReference>
<keyword evidence="10 11" id="KW-0407">Ion channel</keyword>
<keyword evidence="2 11" id="KW-0813">Transport</keyword>
<comment type="subcellular location">
    <subcellularLocation>
        <location evidence="1 11">Membrane</location>
        <topology evidence="1 11">Multi-pass membrane protein</topology>
    </subcellularLocation>
</comment>
<keyword evidence="5 11" id="KW-0851">Voltage-gated channel</keyword>
<dbReference type="PANTHER" id="PTHR11767">
    <property type="entry name" value="INWARD RECTIFIER POTASSIUM CHANNEL"/>
    <property type="match status" value="1"/>
</dbReference>
<dbReference type="PRINTS" id="PR01320">
    <property type="entry name" value="KIRCHANNEL"/>
</dbReference>
<keyword evidence="3 11" id="KW-0633">Potassium transport</keyword>
<dbReference type="EMBL" id="GBEZ01006138">
    <property type="protein sequence ID" value="JAC79236.1"/>
    <property type="molecule type" value="Transcribed_RNA"/>
</dbReference>
<dbReference type="Pfam" id="PF17655">
    <property type="entry name" value="IRK_C"/>
    <property type="match status" value="2"/>
</dbReference>
<gene>
    <name evidence="13" type="primary">KCNJ4</name>
    <name evidence="13" type="ORF">TSPGSL018_13186</name>
</gene>
<evidence type="ECO:0000256" key="4">
    <source>
        <dbReference type="ARBA" id="ARBA00022692"/>
    </source>
</evidence>
<evidence type="ECO:0000256" key="11">
    <source>
        <dbReference type="RuleBase" id="RU003822"/>
    </source>
</evidence>